<accession>A0A7M4CER5</accession>
<name>A0A7M4CER5_9VIRU</name>
<dbReference type="Gene3D" id="3.40.50.12760">
    <property type="match status" value="1"/>
</dbReference>
<dbReference type="Pfam" id="PF01728">
    <property type="entry name" value="FtsJ"/>
    <property type="match status" value="1"/>
</dbReference>
<sequence length="364" mass="42385">MDSHLYHIPCNYSEIFDEQVCMFMIKRNTSLLDKLKTSKNKINNQKNWDVAKKFANKYEFIFSFNNDGVADIIPISRSYFKLVEILKDNVILEHKDDVVKAACLCEGPGGFIQAINDVYHSKHIQPIDCITLMSTDKKIPNWKLNSINNYKISYGKDRTGNLYDVDNIHHFVDVVGKNSCNLVTADGGFDFSKDFNSQEDNFLLLLLCEIYTCLNIQSEGGTFVLKVFDLFHEDTLNFVSLLRMFYETIIIQKPKTSRPANSEKYIICKNFSNNNAAVLPYVKDKIYNKQSFIGDVINKHLQYDTLKYIVNYNDTFVVAQMYHIEKTLHLIKTNHFNKKENLRYCIEWCRSYGIPIKHVFKSLI</sequence>
<dbReference type="EMBL" id="MT663534">
    <property type="protein sequence ID" value="QOI90173.1"/>
    <property type="molecule type" value="Genomic_DNA"/>
</dbReference>
<protein>
    <recommendedName>
        <fullName evidence="1">Ribosomal RNA methyltransferase FtsJ domain-containing protein</fullName>
    </recommendedName>
</protein>
<dbReference type="PANTHER" id="PTHR16121:SF0">
    <property type="entry name" value="CAP-SPECIFIC MRNA (NUCLEOSIDE-2'-O-)-METHYLTRANSFERASE 1"/>
    <property type="match status" value="1"/>
</dbReference>
<dbReference type="InterPro" id="IPR002877">
    <property type="entry name" value="RNA_MeTrfase_FtsJ_dom"/>
</dbReference>
<dbReference type="InterPro" id="IPR050851">
    <property type="entry name" value="mRNA_Cap_2O-Ribose_MeTrfase"/>
</dbReference>
<evidence type="ECO:0000313" key="2">
    <source>
        <dbReference type="EMBL" id="QOI90173.1"/>
    </source>
</evidence>
<evidence type="ECO:0000259" key="1">
    <source>
        <dbReference type="Pfam" id="PF01728"/>
    </source>
</evidence>
<dbReference type="InterPro" id="IPR029063">
    <property type="entry name" value="SAM-dependent_MTases_sf"/>
</dbReference>
<dbReference type="PANTHER" id="PTHR16121">
    <property type="entry name" value="CAP-SPECIFIC MRNA (NUCLEOSIDE-2'-O-)-METHYLTRANSFERASE 1-RELATED"/>
    <property type="match status" value="1"/>
</dbReference>
<organism evidence="2 3">
    <name type="scientific">Pyramimonas orientalis virus 01B</name>
    <dbReference type="NCBI Taxonomy" id="3134525"/>
    <lineage>
        <taxon>Viruses</taxon>
        <taxon>Varidnaviria</taxon>
        <taxon>Bamfordvirae</taxon>
        <taxon>Nucleocytoviricota</taxon>
        <taxon>Megaviricetes</taxon>
        <taxon>Imitervirales</taxon>
        <taxon>Allomimiviridae</taxon>
        <taxon>Heliosvirus</taxon>
        <taxon>Heliosvirus raunefjordenense</taxon>
    </lineage>
</organism>
<feature type="domain" description="Ribosomal RNA methyltransferase FtsJ" evidence="1">
    <location>
        <begin position="76"/>
        <end position="271"/>
    </location>
</feature>
<dbReference type="GO" id="GO:0032259">
    <property type="term" value="P:methylation"/>
    <property type="evidence" value="ECO:0007669"/>
    <property type="project" value="InterPro"/>
</dbReference>
<evidence type="ECO:0000313" key="3">
    <source>
        <dbReference type="Proteomes" id="UP001162120"/>
    </source>
</evidence>
<gene>
    <name evidence="2" type="ORF">HWQ62_00036</name>
</gene>
<dbReference type="GO" id="GO:0004483">
    <property type="term" value="F:methyltransferase cap1 activity"/>
    <property type="evidence" value="ECO:0007669"/>
    <property type="project" value="UniProtKB-ARBA"/>
</dbReference>
<dbReference type="GO" id="GO:0006370">
    <property type="term" value="P:7-methylguanosine mRNA capping"/>
    <property type="evidence" value="ECO:0007669"/>
    <property type="project" value="TreeGrafter"/>
</dbReference>
<keyword evidence="3" id="KW-1185">Reference proteome</keyword>
<dbReference type="SUPFAM" id="SSF53335">
    <property type="entry name" value="S-adenosyl-L-methionine-dependent methyltransferases"/>
    <property type="match status" value="1"/>
</dbReference>
<dbReference type="Proteomes" id="UP001162120">
    <property type="component" value="Segment"/>
</dbReference>
<proteinExistence type="predicted"/>
<reference evidence="2" key="1">
    <citation type="submission" date="2020-06" db="EMBL/GenBank/DDBJ databases">
        <title>Lateral gene transfer of anion-conducting channel rhodopsins between green algae and giant viruses.</title>
        <authorList>
            <person name="Rozenberg A."/>
            <person name="Oppermann J."/>
            <person name="Wietek J."/>
            <person name="Fernandez Lahore R.G."/>
            <person name="Sandaa R.-A."/>
            <person name="Bratbak G."/>
            <person name="Hegemann P."/>
            <person name="Beja O."/>
        </authorList>
    </citation>
    <scope>NUCLEOTIDE SEQUENCE</scope>
    <source>
        <strain evidence="2">01B</strain>
    </source>
</reference>